<feature type="transmembrane region" description="Helical" evidence="1">
    <location>
        <begin position="39"/>
        <end position="60"/>
    </location>
</feature>
<proteinExistence type="predicted"/>
<feature type="transmembrane region" description="Helical" evidence="1">
    <location>
        <begin position="7"/>
        <end position="27"/>
    </location>
</feature>
<reference evidence="2" key="1">
    <citation type="submission" date="2022-11" db="EMBL/GenBank/DDBJ databases">
        <authorList>
            <person name="Graham C."/>
            <person name="Newman J.D."/>
        </authorList>
    </citation>
    <scope>NUCLEOTIDE SEQUENCE</scope>
    <source>
        <strain evidence="2">DSM 19486</strain>
    </source>
</reference>
<evidence type="ECO:0000256" key="1">
    <source>
        <dbReference type="SAM" id="Phobius"/>
    </source>
</evidence>
<comment type="caution">
    <text evidence="2">The sequence shown here is derived from an EMBL/GenBank/DDBJ whole genome shotgun (WGS) entry which is preliminary data.</text>
</comment>
<dbReference type="EMBL" id="JAPJUH010000004">
    <property type="protein sequence ID" value="MCX3265735.1"/>
    <property type="molecule type" value="Genomic_DNA"/>
</dbReference>
<dbReference type="RefSeq" id="WP_010601589.1">
    <property type="nucleotide sequence ID" value="NZ_JAPJUH010000004.1"/>
</dbReference>
<evidence type="ECO:0000313" key="2">
    <source>
        <dbReference type="EMBL" id="MCX3265735.1"/>
    </source>
</evidence>
<keyword evidence="3" id="KW-1185">Reference proteome</keyword>
<organism evidence="2 3">
    <name type="scientific">Pedobacter agri</name>
    <dbReference type="NCBI Taxonomy" id="454586"/>
    <lineage>
        <taxon>Bacteria</taxon>
        <taxon>Pseudomonadati</taxon>
        <taxon>Bacteroidota</taxon>
        <taxon>Sphingobacteriia</taxon>
        <taxon>Sphingobacteriales</taxon>
        <taxon>Sphingobacteriaceae</taxon>
        <taxon>Pedobacter</taxon>
    </lineage>
</organism>
<sequence>MKKIIGIIIVLLVIAFLGIFGLRIWGIEIVSLQTILKSSATLIILGVAIVILIICYGFYFKDPSKGYDRSVGNRAHPRIDQ</sequence>
<dbReference type="AlphaFoldDB" id="A0A9X3I9W6"/>
<gene>
    <name evidence="2" type="ORF">OQZ29_13320</name>
</gene>
<keyword evidence="1" id="KW-0812">Transmembrane</keyword>
<protein>
    <submittedName>
        <fullName evidence="2">Uncharacterized protein</fullName>
    </submittedName>
</protein>
<dbReference type="Proteomes" id="UP001142592">
    <property type="component" value="Unassembled WGS sequence"/>
</dbReference>
<keyword evidence="1" id="KW-0472">Membrane</keyword>
<keyword evidence="1" id="KW-1133">Transmembrane helix</keyword>
<name>A0A9X3I9W6_9SPHI</name>
<evidence type="ECO:0000313" key="3">
    <source>
        <dbReference type="Proteomes" id="UP001142592"/>
    </source>
</evidence>
<accession>A0A9X3I9W6</accession>